<gene>
    <name evidence="2" type="ORF">HU200_012929</name>
</gene>
<sequence>MQESFAELKASVQEMQLALKRGDDVSVQAKVQSYTRLAKGTEAMQEDQHKALRILRDAGSRTARGSGEGITYPVEESTWNKTLCNAMQEAYGKLKTNIRPSKALAAAGTWTHDLAEKNTRRGRSERSLYQTCRRSPAAPY</sequence>
<reference evidence="2" key="1">
    <citation type="submission" date="2020-07" db="EMBL/GenBank/DDBJ databases">
        <title>Genome sequence and genetic diversity analysis of an under-domesticated orphan crop, white fonio (Digitaria exilis).</title>
        <authorList>
            <person name="Bennetzen J.L."/>
            <person name="Chen S."/>
            <person name="Ma X."/>
            <person name="Wang X."/>
            <person name="Yssel A.E.J."/>
            <person name="Chaluvadi S.R."/>
            <person name="Johnson M."/>
            <person name="Gangashetty P."/>
            <person name="Hamidou F."/>
            <person name="Sanogo M.D."/>
            <person name="Zwaenepoel A."/>
            <person name="Wallace J."/>
            <person name="Van De Peer Y."/>
            <person name="Van Deynze A."/>
        </authorList>
    </citation>
    <scope>NUCLEOTIDE SEQUENCE</scope>
    <source>
        <tissue evidence="2">Leaves</tissue>
    </source>
</reference>
<accession>A0A835FDE7</accession>
<keyword evidence="3" id="KW-1185">Reference proteome</keyword>
<comment type="caution">
    <text evidence="2">The sequence shown here is derived from an EMBL/GenBank/DDBJ whole genome shotgun (WGS) entry which is preliminary data.</text>
</comment>
<evidence type="ECO:0000256" key="1">
    <source>
        <dbReference type="SAM" id="MobiDB-lite"/>
    </source>
</evidence>
<evidence type="ECO:0000313" key="2">
    <source>
        <dbReference type="EMBL" id="KAF8748343.1"/>
    </source>
</evidence>
<dbReference type="EMBL" id="JACEFO010001092">
    <property type="protein sequence ID" value="KAF8748343.1"/>
    <property type="molecule type" value="Genomic_DNA"/>
</dbReference>
<evidence type="ECO:0000313" key="3">
    <source>
        <dbReference type="Proteomes" id="UP000636709"/>
    </source>
</evidence>
<dbReference type="Proteomes" id="UP000636709">
    <property type="component" value="Unassembled WGS sequence"/>
</dbReference>
<dbReference type="OrthoDB" id="1701699at2759"/>
<organism evidence="2 3">
    <name type="scientific">Digitaria exilis</name>
    <dbReference type="NCBI Taxonomy" id="1010633"/>
    <lineage>
        <taxon>Eukaryota</taxon>
        <taxon>Viridiplantae</taxon>
        <taxon>Streptophyta</taxon>
        <taxon>Embryophyta</taxon>
        <taxon>Tracheophyta</taxon>
        <taxon>Spermatophyta</taxon>
        <taxon>Magnoliopsida</taxon>
        <taxon>Liliopsida</taxon>
        <taxon>Poales</taxon>
        <taxon>Poaceae</taxon>
        <taxon>PACMAD clade</taxon>
        <taxon>Panicoideae</taxon>
        <taxon>Panicodae</taxon>
        <taxon>Paniceae</taxon>
        <taxon>Anthephorinae</taxon>
        <taxon>Digitaria</taxon>
    </lineage>
</organism>
<feature type="region of interest" description="Disordered" evidence="1">
    <location>
        <begin position="116"/>
        <end position="140"/>
    </location>
</feature>
<dbReference type="AlphaFoldDB" id="A0A835FDE7"/>
<feature type="compositionally biased region" description="Basic and acidic residues" evidence="1">
    <location>
        <begin position="116"/>
        <end position="126"/>
    </location>
</feature>
<proteinExistence type="predicted"/>
<protein>
    <submittedName>
        <fullName evidence="2">Uncharacterized protein</fullName>
    </submittedName>
</protein>
<name>A0A835FDE7_9POAL</name>